<dbReference type="RefSeq" id="WP_255896394.1">
    <property type="nucleotide sequence ID" value="NZ_JAMZEG020000003.1"/>
</dbReference>
<keyword evidence="2" id="KW-1185">Reference proteome</keyword>
<organism evidence="1 2">
    <name type="scientific">Marinomonas maritima</name>
    <dbReference type="NCBI Taxonomy" id="2940935"/>
    <lineage>
        <taxon>Bacteria</taxon>
        <taxon>Pseudomonadati</taxon>
        <taxon>Pseudomonadota</taxon>
        <taxon>Gammaproteobacteria</taxon>
        <taxon>Oceanospirillales</taxon>
        <taxon>Oceanospirillaceae</taxon>
        <taxon>Marinomonas</taxon>
    </lineage>
</organism>
<dbReference type="InterPro" id="IPR009678">
    <property type="entry name" value="Phage_tail_completion_R"/>
</dbReference>
<dbReference type="Pfam" id="PF06891">
    <property type="entry name" value="P2_Phage_GpR"/>
    <property type="match status" value="1"/>
</dbReference>
<accession>A0ABT5WGV7</accession>
<evidence type="ECO:0000313" key="1">
    <source>
        <dbReference type="EMBL" id="MDE8603902.1"/>
    </source>
</evidence>
<proteinExistence type="predicted"/>
<protein>
    <submittedName>
        <fullName evidence="1">Phage tail protein</fullName>
    </submittedName>
</protein>
<gene>
    <name evidence="1" type="ORF">M3I01_013445</name>
</gene>
<sequence length="152" mass="17605">MKKMIALRSYLESLSFCHRIEKLDVWAEDLEQTTSGKYDGNSVLLYTMKYRAVFSVEGFVYSKDPIELLHTRLITWLADNDKRSDMEDAELNISPEVLDKHTANIEITIMFEEDVYIVENEAGQIEYAGRTWELADPEHDIAESFDLLSSNE</sequence>
<reference evidence="1" key="1">
    <citation type="submission" date="2023-01" db="EMBL/GenBank/DDBJ databases">
        <title>Psychroserpens sp. MSW6 and Marinomonas sp. RSW2, isolated from seawater.</title>
        <authorList>
            <person name="Kristyanto S."/>
            <person name="Jung J."/>
            <person name="Kim J.M."/>
            <person name="Jeon C.O."/>
        </authorList>
    </citation>
    <scope>NUCLEOTIDE SEQUENCE</scope>
    <source>
        <strain evidence="1">RSW2</strain>
    </source>
</reference>
<comment type="caution">
    <text evidence="1">The sequence shown here is derived from an EMBL/GenBank/DDBJ whole genome shotgun (WGS) entry which is preliminary data.</text>
</comment>
<dbReference type="Proteomes" id="UP001139522">
    <property type="component" value="Unassembled WGS sequence"/>
</dbReference>
<dbReference type="EMBL" id="JAMZEG020000003">
    <property type="protein sequence ID" value="MDE8603902.1"/>
    <property type="molecule type" value="Genomic_DNA"/>
</dbReference>
<evidence type="ECO:0000313" key="2">
    <source>
        <dbReference type="Proteomes" id="UP001139522"/>
    </source>
</evidence>
<name>A0ABT5WGV7_9GAMM</name>